<evidence type="ECO:0000313" key="1">
    <source>
        <dbReference type="EMBL" id="CRZ06498.1"/>
    </source>
</evidence>
<proteinExistence type="predicted"/>
<protein>
    <submittedName>
        <fullName evidence="1">Uncharacterized protein</fullName>
    </submittedName>
</protein>
<accession>A0A0H5QWZ3</accession>
<name>A0A0H5QWZ3_9EUKA</name>
<dbReference type="EMBL" id="HACM01006056">
    <property type="protein sequence ID" value="CRZ06498.1"/>
    <property type="molecule type" value="Transcribed_RNA"/>
</dbReference>
<dbReference type="AlphaFoldDB" id="A0A0H5QWZ3"/>
<reference evidence="1" key="1">
    <citation type="submission" date="2015-04" db="EMBL/GenBank/DDBJ databases">
        <title>The genome sequence of the plant pathogenic Rhizarian Plasmodiophora brassicae reveals insights in its biotrophic life cycle and the origin of chitin synthesis.</title>
        <authorList>
            <person name="Schwelm A."/>
            <person name="Fogelqvist J."/>
            <person name="Knaust A."/>
            <person name="Julke S."/>
            <person name="Lilja T."/>
            <person name="Dhandapani V."/>
            <person name="Bonilla-Rosso G."/>
            <person name="Karlsson M."/>
            <person name="Shevchenko A."/>
            <person name="Choi S.R."/>
            <person name="Kim H.G."/>
            <person name="Park J.Y."/>
            <person name="Lim Y.P."/>
            <person name="Ludwig-Muller J."/>
            <person name="Dixelius C."/>
        </authorList>
    </citation>
    <scope>NUCLEOTIDE SEQUENCE</scope>
    <source>
        <tissue evidence="1">Potato root galls</tissue>
    </source>
</reference>
<organism evidence="1">
    <name type="scientific">Spongospora subterranea</name>
    <dbReference type="NCBI Taxonomy" id="70186"/>
    <lineage>
        <taxon>Eukaryota</taxon>
        <taxon>Sar</taxon>
        <taxon>Rhizaria</taxon>
        <taxon>Endomyxa</taxon>
        <taxon>Phytomyxea</taxon>
        <taxon>Plasmodiophorida</taxon>
        <taxon>Plasmodiophoridae</taxon>
        <taxon>Spongospora</taxon>
    </lineage>
</organism>
<sequence>MNICPFRDKDYGFLDLKALALAISMSKAAEEKLDHIITSLRNPSGGVLFINGDFKRRKCQGLESQFCGSIDPPFDIPARHKLRYKSTRELLPALSEIFKEYDQFVNVKTTSTKPPHPDLSSFIRKCRPVNHCLHRHCGGSVEKFVRRWGESVYYTSFSRDCCPGTGRMESDICQQDDVPRLNKVDSPMTQQIR</sequence>